<accession>A0A7S7SJC8</accession>
<dbReference type="RefSeq" id="WP_194448000.1">
    <property type="nucleotide sequence ID" value="NZ_CP063849.1"/>
</dbReference>
<feature type="coiled-coil region" evidence="8">
    <location>
        <begin position="83"/>
        <end position="110"/>
    </location>
</feature>
<comment type="subcellular location">
    <subcellularLocation>
        <location evidence="1">Cell membrane</location>
        <topology evidence="1">Single-pass membrane protein</topology>
    </subcellularLocation>
</comment>
<evidence type="ECO:0000313" key="13">
    <source>
        <dbReference type="Proteomes" id="UP000593892"/>
    </source>
</evidence>
<dbReference type="PANTHER" id="PTHR30329:SF21">
    <property type="entry name" value="LIPOPROTEIN YIAD-RELATED"/>
    <property type="match status" value="1"/>
</dbReference>
<reference evidence="12 13" key="1">
    <citation type="submission" date="2020-10" db="EMBL/GenBank/DDBJ databases">
        <title>Complete genome sequence of Paludibaculum fermentans P105T, a facultatively anaerobic acidobacterium capable of dissimilatory Fe(III) reduction.</title>
        <authorList>
            <person name="Dedysh S.N."/>
            <person name="Beletsky A.V."/>
            <person name="Kulichevskaya I.S."/>
            <person name="Mardanov A.V."/>
            <person name="Ravin N.V."/>
        </authorList>
    </citation>
    <scope>NUCLEOTIDE SEQUENCE [LARGE SCALE GENOMIC DNA]</scope>
    <source>
        <strain evidence="12 13">P105</strain>
    </source>
</reference>
<dbReference type="PROSITE" id="PS51123">
    <property type="entry name" value="OMPA_2"/>
    <property type="match status" value="1"/>
</dbReference>
<evidence type="ECO:0000256" key="1">
    <source>
        <dbReference type="ARBA" id="ARBA00004162"/>
    </source>
</evidence>
<evidence type="ECO:0000256" key="7">
    <source>
        <dbReference type="PROSITE-ProRule" id="PRU00473"/>
    </source>
</evidence>
<comment type="similarity">
    <text evidence="2">Belongs to the MotB family.</text>
</comment>
<gene>
    <name evidence="12" type="ORF">IRI77_26455</name>
</gene>
<keyword evidence="8" id="KW-0175">Coiled coil</keyword>
<dbReference type="GO" id="GO:0005886">
    <property type="term" value="C:plasma membrane"/>
    <property type="evidence" value="ECO:0007669"/>
    <property type="project" value="UniProtKB-SubCell"/>
</dbReference>
<evidence type="ECO:0000256" key="2">
    <source>
        <dbReference type="ARBA" id="ARBA00008914"/>
    </source>
</evidence>
<keyword evidence="13" id="KW-1185">Reference proteome</keyword>
<dbReference type="SUPFAM" id="SSF103088">
    <property type="entry name" value="OmpA-like"/>
    <property type="match status" value="1"/>
</dbReference>
<dbReference type="KEGG" id="pfer:IRI77_26455"/>
<name>A0A7S7SJC8_PALFE</name>
<dbReference type="InterPro" id="IPR036737">
    <property type="entry name" value="OmpA-like_sf"/>
</dbReference>
<dbReference type="PANTHER" id="PTHR30329">
    <property type="entry name" value="STATOR ELEMENT OF FLAGELLAR MOTOR COMPLEX"/>
    <property type="match status" value="1"/>
</dbReference>
<evidence type="ECO:0000256" key="10">
    <source>
        <dbReference type="SAM" id="Phobius"/>
    </source>
</evidence>
<evidence type="ECO:0000256" key="8">
    <source>
        <dbReference type="SAM" id="Coils"/>
    </source>
</evidence>
<evidence type="ECO:0000256" key="4">
    <source>
        <dbReference type="ARBA" id="ARBA00022692"/>
    </source>
</evidence>
<evidence type="ECO:0000259" key="11">
    <source>
        <dbReference type="PROSITE" id="PS51123"/>
    </source>
</evidence>
<dbReference type="InterPro" id="IPR050330">
    <property type="entry name" value="Bact_OuterMem_StrucFunc"/>
</dbReference>
<feature type="transmembrane region" description="Helical" evidence="10">
    <location>
        <begin position="29"/>
        <end position="48"/>
    </location>
</feature>
<evidence type="ECO:0000256" key="6">
    <source>
        <dbReference type="ARBA" id="ARBA00023136"/>
    </source>
</evidence>
<evidence type="ECO:0000256" key="3">
    <source>
        <dbReference type="ARBA" id="ARBA00022475"/>
    </source>
</evidence>
<dbReference type="InterPro" id="IPR025713">
    <property type="entry name" value="MotB-like_N_dom"/>
</dbReference>
<dbReference type="EMBL" id="CP063849">
    <property type="protein sequence ID" value="QOY86331.1"/>
    <property type="molecule type" value="Genomic_DNA"/>
</dbReference>
<dbReference type="CDD" id="cd07185">
    <property type="entry name" value="OmpA_C-like"/>
    <property type="match status" value="1"/>
</dbReference>
<organism evidence="12 13">
    <name type="scientific">Paludibaculum fermentans</name>
    <dbReference type="NCBI Taxonomy" id="1473598"/>
    <lineage>
        <taxon>Bacteria</taxon>
        <taxon>Pseudomonadati</taxon>
        <taxon>Acidobacteriota</taxon>
        <taxon>Terriglobia</taxon>
        <taxon>Bryobacterales</taxon>
        <taxon>Bryobacteraceae</taxon>
        <taxon>Paludibaculum</taxon>
    </lineage>
</organism>
<feature type="region of interest" description="Disordered" evidence="9">
    <location>
        <begin position="244"/>
        <end position="268"/>
    </location>
</feature>
<evidence type="ECO:0000313" key="12">
    <source>
        <dbReference type="EMBL" id="QOY86331.1"/>
    </source>
</evidence>
<feature type="domain" description="OmpA-like" evidence="11">
    <location>
        <begin position="123"/>
        <end position="242"/>
    </location>
</feature>
<evidence type="ECO:0000256" key="9">
    <source>
        <dbReference type="SAM" id="MobiDB-lite"/>
    </source>
</evidence>
<proteinExistence type="inferred from homology"/>
<protein>
    <submittedName>
        <fullName evidence="12">OmpA family protein</fullName>
    </submittedName>
</protein>
<dbReference type="Pfam" id="PF13677">
    <property type="entry name" value="MotB_plug"/>
    <property type="match status" value="1"/>
</dbReference>
<dbReference type="Pfam" id="PF00691">
    <property type="entry name" value="OmpA"/>
    <property type="match status" value="1"/>
</dbReference>
<keyword evidence="4 10" id="KW-0812">Transmembrane</keyword>
<dbReference type="AlphaFoldDB" id="A0A7S7SJC8"/>
<keyword evidence="3" id="KW-1003">Cell membrane</keyword>
<keyword evidence="6 7" id="KW-0472">Membrane</keyword>
<dbReference type="Proteomes" id="UP000593892">
    <property type="component" value="Chromosome"/>
</dbReference>
<evidence type="ECO:0000256" key="5">
    <source>
        <dbReference type="ARBA" id="ARBA00022989"/>
    </source>
</evidence>
<dbReference type="Gene3D" id="3.30.1330.60">
    <property type="entry name" value="OmpA-like domain"/>
    <property type="match status" value="1"/>
</dbReference>
<sequence>MGSTTTPPPIIVVRKKKGHGGHHGGAWKVAYADFVTAMMALFIVLWLLSSDEKVKKAVGGYFMDPTGNGRMVGSNMAGAGTGIELTTENMSKLKEKIEAAMKELPKFEQMKNNVQVTVTNEGLRIELLEKESGMFFESGNAKPSPQGTELIRMLGEQLSQLPNKLLIEGHTDAKPYASEAGYTNWELSADRANCARRVLQESGIAVDRVAQIRGFADQHLRNKTDPFDPANRRVSVLVQYREVPAAPKPAAEPAKSEAAQPKAAEPHH</sequence>
<dbReference type="InterPro" id="IPR006665">
    <property type="entry name" value="OmpA-like"/>
</dbReference>
<keyword evidence="5 10" id="KW-1133">Transmembrane helix</keyword>